<name>A0A520LP40_9GAMM</name>
<sequence length="241" mass="27025">MVSQRTEEENIEAFKTWWKENGLKVVAGIVLLVGGYISWDLYEGKIKSEAEAASEIWQSITDSLSEETGNKTTQENQATIQKNAELLKKDFPDTSYAHFAAALKAKLAVENNEVDQAITELTWSLDNDVDDSLKPILNLRLARLVATKGDYEESLEVLRNTDPGSLKAAYEEAKGDIYMILDRKEEAYTAYNSAILFNKSSDQLINNVLQLKLSQVNPPEITVDQVDEVNDIESETEIESL</sequence>
<dbReference type="InterPro" id="IPR018704">
    <property type="entry name" value="SecYEG/CpoB_TPR"/>
</dbReference>
<comment type="caution">
    <text evidence="11">The sequence shown here is derived from an EMBL/GenBank/DDBJ whole genome shotgun (WGS) entry which is preliminary data.</text>
</comment>
<evidence type="ECO:0000313" key="11">
    <source>
        <dbReference type="EMBL" id="RZO08609.1"/>
    </source>
</evidence>
<keyword evidence="2" id="KW-1003">Cell membrane</keyword>
<evidence type="ECO:0000256" key="2">
    <source>
        <dbReference type="ARBA" id="ARBA00022475"/>
    </source>
</evidence>
<protein>
    <recommendedName>
        <fullName evidence="8">Ancillary SecYEG translocon subunit</fullName>
    </recommendedName>
</protein>
<dbReference type="InterPro" id="IPR026039">
    <property type="entry name" value="YfgM"/>
</dbReference>
<comment type="subcellular location">
    <subcellularLocation>
        <location evidence="1">Cell membrane</location>
        <topology evidence="1">Single-pass type II membrane protein</topology>
    </subcellularLocation>
</comment>
<dbReference type="Gene3D" id="1.25.40.10">
    <property type="entry name" value="Tetratricopeptide repeat domain"/>
    <property type="match status" value="1"/>
</dbReference>
<dbReference type="GO" id="GO:0044877">
    <property type="term" value="F:protein-containing complex binding"/>
    <property type="evidence" value="ECO:0007669"/>
    <property type="project" value="InterPro"/>
</dbReference>
<evidence type="ECO:0000256" key="4">
    <source>
        <dbReference type="ARBA" id="ARBA00022989"/>
    </source>
</evidence>
<evidence type="ECO:0000256" key="6">
    <source>
        <dbReference type="ARBA" id="ARBA00023186"/>
    </source>
</evidence>
<feature type="domain" description="Ancillary SecYEG translocon subunit/Cell division coordinator CpoB TPR" evidence="10">
    <location>
        <begin position="15"/>
        <end position="217"/>
    </location>
</feature>
<evidence type="ECO:0000259" key="10">
    <source>
        <dbReference type="Pfam" id="PF09976"/>
    </source>
</evidence>
<keyword evidence="4 9" id="KW-1133">Transmembrane helix</keyword>
<accession>A0A520LP40</accession>
<dbReference type="GO" id="GO:0005886">
    <property type="term" value="C:plasma membrane"/>
    <property type="evidence" value="ECO:0007669"/>
    <property type="project" value="UniProtKB-SubCell"/>
</dbReference>
<gene>
    <name evidence="11" type="ORF">EVB02_00390</name>
</gene>
<keyword evidence="3 9" id="KW-0812">Transmembrane</keyword>
<proteinExistence type="inferred from homology"/>
<dbReference type="SUPFAM" id="SSF48452">
    <property type="entry name" value="TPR-like"/>
    <property type="match status" value="1"/>
</dbReference>
<dbReference type="PANTHER" id="PTHR38035:SF1">
    <property type="entry name" value="ANCILLARY SECYEG TRANSLOCON SUBUNIT"/>
    <property type="match status" value="1"/>
</dbReference>
<evidence type="ECO:0000256" key="3">
    <source>
        <dbReference type="ARBA" id="ARBA00022692"/>
    </source>
</evidence>
<evidence type="ECO:0000256" key="8">
    <source>
        <dbReference type="ARBA" id="ARBA00024235"/>
    </source>
</evidence>
<dbReference type="InterPro" id="IPR011990">
    <property type="entry name" value="TPR-like_helical_dom_sf"/>
</dbReference>
<dbReference type="PIRSF" id="PIRSF006170">
    <property type="entry name" value="YfgM"/>
    <property type="match status" value="1"/>
</dbReference>
<organism evidence="11 12">
    <name type="scientific">SAR92 clade bacterium</name>
    <dbReference type="NCBI Taxonomy" id="2315479"/>
    <lineage>
        <taxon>Bacteria</taxon>
        <taxon>Pseudomonadati</taxon>
        <taxon>Pseudomonadota</taxon>
        <taxon>Gammaproteobacteria</taxon>
        <taxon>Cellvibrionales</taxon>
        <taxon>Porticoccaceae</taxon>
        <taxon>SAR92 clade</taxon>
    </lineage>
</organism>
<keyword evidence="5 9" id="KW-0472">Membrane</keyword>
<evidence type="ECO:0000256" key="7">
    <source>
        <dbReference type="ARBA" id="ARBA00024197"/>
    </source>
</evidence>
<dbReference type="Proteomes" id="UP000318148">
    <property type="component" value="Unassembled WGS sequence"/>
</dbReference>
<dbReference type="Pfam" id="PF09976">
    <property type="entry name" value="TPR_21"/>
    <property type="match status" value="1"/>
</dbReference>
<evidence type="ECO:0000256" key="5">
    <source>
        <dbReference type="ARBA" id="ARBA00023136"/>
    </source>
</evidence>
<evidence type="ECO:0000256" key="1">
    <source>
        <dbReference type="ARBA" id="ARBA00004401"/>
    </source>
</evidence>
<reference evidence="11 12" key="1">
    <citation type="submission" date="2019-02" db="EMBL/GenBank/DDBJ databases">
        <title>Prokaryotic population dynamics and viral predation in marine succession experiment using metagenomics: the confinement effect.</title>
        <authorList>
            <person name="Haro-Moreno J.M."/>
            <person name="Rodriguez-Valera F."/>
            <person name="Lopez-Perez M."/>
        </authorList>
    </citation>
    <scope>NUCLEOTIDE SEQUENCE [LARGE SCALE GENOMIC DNA]</scope>
    <source>
        <strain evidence="11">MED-G169</strain>
    </source>
</reference>
<keyword evidence="6" id="KW-0143">Chaperone</keyword>
<evidence type="ECO:0000256" key="9">
    <source>
        <dbReference type="SAM" id="Phobius"/>
    </source>
</evidence>
<comment type="similarity">
    <text evidence="7">Belongs to the YfgM family.</text>
</comment>
<dbReference type="PANTHER" id="PTHR38035">
    <property type="entry name" value="UPF0070 PROTEIN YFGM"/>
    <property type="match status" value="1"/>
</dbReference>
<dbReference type="AlphaFoldDB" id="A0A520LP40"/>
<dbReference type="EMBL" id="SHBO01000003">
    <property type="protein sequence ID" value="RZO08609.1"/>
    <property type="molecule type" value="Genomic_DNA"/>
</dbReference>
<evidence type="ECO:0000313" key="12">
    <source>
        <dbReference type="Proteomes" id="UP000318148"/>
    </source>
</evidence>
<feature type="transmembrane region" description="Helical" evidence="9">
    <location>
        <begin position="21"/>
        <end position="39"/>
    </location>
</feature>